<feature type="non-terminal residue" evidence="2">
    <location>
        <position position="1"/>
    </location>
</feature>
<evidence type="ECO:0000256" key="1">
    <source>
        <dbReference type="SAM" id="Phobius"/>
    </source>
</evidence>
<dbReference type="EMBL" id="AFPY01000006">
    <property type="protein sequence ID" value="EGQ22587.1"/>
    <property type="molecule type" value="Genomic_DNA"/>
</dbReference>
<evidence type="ECO:0000313" key="3">
    <source>
        <dbReference type="Proteomes" id="UP000004123"/>
    </source>
</evidence>
<feature type="transmembrane region" description="Helical" evidence="1">
    <location>
        <begin position="48"/>
        <end position="67"/>
    </location>
</feature>
<evidence type="ECO:0000313" key="2">
    <source>
        <dbReference type="EMBL" id="EGQ22587.1"/>
    </source>
</evidence>
<name>F9DEZ9_9BACT</name>
<keyword evidence="1" id="KW-1133">Transmembrane helix</keyword>
<comment type="caution">
    <text evidence="2">The sequence shown here is derived from an EMBL/GenBank/DDBJ whole genome shotgun (WGS) entry which is preliminary data.</text>
</comment>
<keyword evidence="1" id="KW-0812">Transmembrane</keyword>
<proteinExistence type="predicted"/>
<reference evidence="2 3" key="1">
    <citation type="submission" date="2011-04" db="EMBL/GenBank/DDBJ databases">
        <authorList>
            <person name="Muzny D."/>
            <person name="Qin X."/>
            <person name="Deng J."/>
            <person name="Jiang H."/>
            <person name="Liu Y."/>
            <person name="Qu J."/>
            <person name="Song X.-Z."/>
            <person name="Zhang L."/>
            <person name="Thornton R."/>
            <person name="Coyle M."/>
            <person name="Francisco L."/>
            <person name="Jackson L."/>
            <person name="Javaid M."/>
            <person name="Korchina V."/>
            <person name="Kovar C."/>
            <person name="Mata R."/>
            <person name="Mathew T."/>
            <person name="Ngo R."/>
            <person name="Nguyen L."/>
            <person name="Nguyen N."/>
            <person name="Okwuonu G."/>
            <person name="Ongeri F."/>
            <person name="Pham C."/>
            <person name="Simmons D."/>
            <person name="Wilczek-Boney K."/>
            <person name="Hale W."/>
            <person name="Jakkamsetti A."/>
            <person name="Pham P."/>
            <person name="Ruth R."/>
            <person name="San Lucas F."/>
            <person name="Warren J."/>
            <person name="Zhang J."/>
            <person name="Zhao Z."/>
            <person name="Zhou C."/>
            <person name="Zhu D."/>
            <person name="Lee S."/>
            <person name="Bess C."/>
            <person name="Blankenburg K."/>
            <person name="Forbes L."/>
            <person name="Fu Q."/>
            <person name="Gubbala S."/>
            <person name="Hirani K."/>
            <person name="Jayaseelan J.C."/>
            <person name="Lara F."/>
            <person name="Munidasa M."/>
            <person name="Palculict T."/>
            <person name="Patil S."/>
            <person name="Pu L.-L."/>
            <person name="Saada N."/>
            <person name="Tang L."/>
            <person name="Weissenberger G."/>
            <person name="Zhu Y."/>
            <person name="Hemphill L."/>
            <person name="Shang Y."/>
            <person name="Youmans B."/>
            <person name="Ayvaz T."/>
            <person name="Ross M."/>
            <person name="Santibanez J."/>
            <person name="Aqrawi P."/>
            <person name="Gross S."/>
            <person name="Joshi V."/>
            <person name="Fowler G."/>
            <person name="Nazareth L."/>
            <person name="Reid J."/>
            <person name="Worley K."/>
            <person name="Petrosino J."/>
            <person name="Highlander S."/>
            <person name="Gibbs R."/>
        </authorList>
    </citation>
    <scope>NUCLEOTIDE SEQUENCE [LARGE SCALE GENOMIC DNA]</scope>
    <source>
        <strain evidence="2 3">ATCC 700821</strain>
    </source>
</reference>
<feature type="transmembrane region" description="Helical" evidence="1">
    <location>
        <begin position="107"/>
        <end position="127"/>
    </location>
</feature>
<protein>
    <submittedName>
        <fullName evidence="2">Uncharacterized protein</fullName>
    </submittedName>
</protein>
<dbReference type="HOGENOM" id="CLU_1953449_0_0_10"/>
<dbReference type="RefSeq" id="WP_006043932.1">
    <property type="nucleotide sequence ID" value="NZ_GL982513.1"/>
</dbReference>
<sequence>KKRYVQIYSKYFPFYLSFALILSCFLILKVGHAGYVQNNNKKLKNINYISLHFLLIFICVLMKKFLVGNSVFGNIVKEVLNNIRIRDRKDIEVVDDANCTVGKKCKFPLHFTLFLLALFIDCATMNIL</sequence>
<dbReference type="Proteomes" id="UP000004123">
    <property type="component" value="Unassembled WGS sequence"/>
</dbReference>
<gene>
    <name evidence="2" type="ORF">HMPREF9144_0239</name>
</gene>
<feature type="transmembrane region" description="Helical" evidence="1">
    <location>
        <begin position="12"/>
        <end position="28"/>
    </location>
</feature>
<organism evidence="2 3">
    <name type="scientific">Prevotella pallens ATCC 700821</name>
    <dbReference type="NCBI Taxonomy" id="997353"/>
    <lineage>
        <taxon>Bacteria</taxon>
        <taxon>Pseudomonadati</taxon>
        <taxon>Bacteroidota</taxon>
        <taxon>Bacteroidia</taxon>
        <taxon>Bacteroidales</taxon>
        <taxon>Prevotellaceae</taxon>
        <taxon>Prevotella</taxon>
    </lineage>
</organism>
<keyword evidence="1" id="KW-0472">Membrane</keyword>
<accession>F9DEZ9</accession>
<dbReference type="AlphaFoldDB" id="F9DEZ9"/>